<evidence type="ECO:0000313" key="1">
    <source>
        <dbReference type="EMBL" id="SVA15992.1"/>
    </source>
</evidence>
<dbReference type="AlphaFoldDB" id="A0A381TIR0"/>
<gene>
    <name evidence="1" type="ORF">METZ01_LOCUS68846</name>
</gene>
<sequence length="62" mass="6836">MRRQGHLSILWLKLVRRPGLKSIMLTYTDEGRVQVNPSGGELGAIEVQVCNMQGKTGVLENG</sequence>
<organism evidence="1">
    <name type="scientific">marine metagenome</name>
    <dbReference type="NCBI Taxonomy" id="408172"/>
    <lineage>
        <taxon>unclassified sequences</taxon>
        <taxon>metagenomes</taxon>
        <taxon>ecological metagenomes</taxon>
    </lineage>
</organism>
<proteinExistence type="predicted"/>
<protein>
    <submittedName>
        <fullName evidence="1">Uncharacterized protein</fullName>
    </submittedName>
</protein>
<name>A0A381TIR0_9ZZZZ</name>
<reference evidence="1" key="1">
    <citation type="submission" date="2018-05" db="EMBL/GenBank/DDBJ databases">
        <authorList>
            <person name="Lanie J.A."/>
            <person name="Ng W.-L."/>
            <person name="Kazmierczak K.M."/>
            <person name="Andrzejewski T.M."/>
            <person name="Davidsen T.M."/>
            <person name="Wayne K.J."/>
            <person name="Tettelin H."/>
            <person name="Glass J.I."/>
            <person name="Rusch D."/>
            <person name="Podicherti R."/>
            <person name="Tsui H.-C.T."/>
            <person name="Winkler M.E."/>
        </authorList>
    </citation>
    <scope>NUCLEOTIDE SEQUENCE</scope>
</reference>
<accession>A0A381TIR0</accession>
<dbReference type="EMBL" id="UINC01004665">
    <property type="protein sequence ID" value="SVA15992.1"/>
    <property type="molecule type" value="Genomic_DNA"/>
</dbReference>